<evidence type="ECO:0000313" key="2">
    <source>
        <dbReference type="EMBL" id="KUP92745.1"/>
    </source>
</evidence>
<sequence length="193" mass="21097">MTSDTIGHLVYLIVLLAAVGFWVFVQNRQSLGKTAQQLAVWGLIFLGVIAAYGLWGDIRSTLMPQQSVLADTGQITVPRAPDGHYYLTLTINGEPVDFLVDTGASQMVLNAEAAERVGLETDDLAFLGRAMTANGEVRTARVKLETVELGPVTDRNVAAWVNEGELEQSLLGMGYLQRFSGFEINNNRLILTR</sequence>
<organism evidence="2 3">
    <name type="scientific">Tritonibacter horizontis</name>
    <dbReference type="NCBI Taxonomy" id="1768241"/>
    <lineage>
        <taxon>Bacteria</taxon>
        <taxon>Pseudomonadati</taxon>
        <taxon>Pseudomonadota</taxon>
        <taxon>Alphaproteobacteria</taxon>
        <taxon>Rhodobacterales</taxon>
        <taxon>Paracoccaceae</taxon>
        <taxon>Tritonibacter</taxon>
    </lineage>
</organism>
<dbReference type="AlphaFoldDB" id="A0A132BWH6"/>
<feature type="transmembrane region" description="Helical" evidence="1">
    <location>
        <begin position="37"/>
        <end position="55"/>
    </location>
</feature>
<dbReference type="InterPro" id="IPR021109">
    <property type="entry name" value="Peptidase_aspartic_dom_sf"/>
</dbReference>
<keyword evidence="1" id="KW-0472">Membrane</keyword>
<dbReference type="PATRIC" id="fig|1768241.3.peg.2520"/>
<reference evidence="2 3" key="1">
    <citation type="submission" date="2015-12" db="EMBL/GenBank/DDBJ databases">
        <title>Genome sequence of the marine Rhodobacteraceae strain O3.65, Candidatus Tritonibacter horizontis.</title>
        <authorList>
            <person name="Poehlein A."/>
            <person name="Giebel H.A."/>
            <person name="Voget S."/>
            <person name="Brinkhoff T."/>
        </authorList>
    </citation>
    <scope>NUCLEOTIDE SEQUENCE [LARGE SCALE GENOMIC DNA]</scope>
    <source>
        <strain evidence="2 3">O3.65</strain>
    </source>
</reference>
<dbReference type="CDD" id="cd05483">
    <property type="entry name" value="retropepsin_like_bacteria"/>
    <property type="match status" value="1"/>
</dbReference>
<dbReference type="EMBL" id="LPUY01000071">
    <property type="protein sequence ID" value="KUP92745.1"/>
    <property type="molecule type" value="Genomic_DNA"/>
</dbReference>
<comment type="caution">
    <text evidence="2">The sequence shown here is derived from an EMBL/GenBank/DDBJ whole genome shotgun (WGS) entry which is preliminary data.</text>
</comment>
<accession>A0A132BWH6</accession>
<dbReference type="OrthoDB" id="7595324at2"/>
<dbReference type="InterPro" id="IPR034122">
    <property type="entry name" value="Retropepsin-like_bacterial"/>
</dbReference>
<dbReference type="SUPFAM" id="SSF50630">
    <property type="entry name" value="Acid proteases"/>
    <property type="match status" value="1"/>
</dbReference>
<dbReference type="Pfam" id="PF13975">
    <property type="entry name" value="gag-asp_proteas"/>
    <property type="match status" value="1"/>
</dbReference>
<keyword evidence="1" id="KW-0812">Transmembrane</keyword>
<dbReference type="Proteomes" id="UP000068382">
    <property type="component" value="Unassembled WGS sequence"/>
</dbReference>
<evidence type="ECO:0000313" key="3">
    <source>
        <dbReference type="Proteomes" id="UP000068382"/>
    </source>
</evidence>
<evidence type="ECO:0008006" key="4">
    <source>
        <dbReference type="Google" id="ProtNLM"/>
    </source>
</evidence>
<proteinExistence type="predicted"/>
<dbReference type="NCBIfam" id="TIGR02281">
    <property type="entry name" value="clan_AA_DTGA"/>
    <property type="match status" value="1"/>
</dbReference>
<keyword evidence="1" id="KW-1133">Transmembrane helix</keyword>
<keyword evidence="3" id="KW-1185">Reference proteome</keyword>
<protein>
    <recommendedName>
        <fullName evidence="4">Retroviral aspartyl protease</fullName>
    </recommendedName>
</protein>
<gene>
    <name evidence="2" type="ORF">TRIHO_24020</name>
</gene>
<dbReference type="Gene3D" id="2.40.70.10">
    <property type="entry name" value="Acid Proteases"/>
    <property type="match status" value="1"/>
</dbReference>
<evidence type="ECO:0000256" key="1">
    <source>
        <dbReference type="SAM" id="Phobius"/>
    </source>
</evidence>
<name>A0A132BWH6_9RHOB</name>
<dbReference type="InterPro" id="IPR011969">
    <property type="entry name" value="Clan_AA_Asp_peptidase_C"/>
</dbReference>
<feature type="transmembrane region" description="Helical" evidence="1">
    <location>
        <begin position="6"/>
        <end position="25"/>
    </location>
</feature>
<dbReference type="RefSeq" id="WP_068243757.1">
    <property type="nucleotide sequence ID" value="NZ_LPUY01000071.1"/>
</dbReference>